<dbReference type="InterPro" id="IPR000073">
    <property type="entry name" value="AB_hydrolase_1"/>
</dbReference>
<dbReference type="InterPro" id="IPR029058">
    <property type="entry name" value="AB_hydrolase_fold"/>
</dbReference>
<dbReference type="Gene3D" id="3.40.50.1820">
    <property type="entry name" value="alpha/beta hydrolase"/>
    <property type="match status" value="1"/>
</dbReference>
<evidence type="ECO:0000259" key="1">
    <source>
        <dbReference type="Pfam" id="PF00561"/>
    </source>
</evidence>
<dbReference type="GO" id="GO:0016787">
    <property type="term" value="F:hydrolase activity"/>
    <property type="evidence" value="ECO:0007669"/>
    <property type="project" value="UniProtKB-KW"/>
</dbReference>
<dbReference type="InterPro" id="IPR051321">
    <property type="entry name" value="PHA/PHB_synthase"/>
</dbReference>
<dbReference type="OrthoDB" id="9767934at2"/>
<feature type="domain" description="AB hydrolase-1" evidence="1">
    <location>
        <begin position="88"/>
        <end position="331"/>
    </location>
</feature>
<dbReference type="PANTHER" id="PTHR36837">
    <property type="entry name" value="POLY(3-HYDROXYALKANOATE) POLYMERASE SUBUNIT PHAC"/>
    <property type="match status" value="1"/>
</dbReference>
<name>A0A502CH64_9SPHN</name>
<dbReference type="EMBL" id="RCZK01000008">
    <property type="protein sequence ID" value="TPG11980.1"/>
    <property type="molecule type" value="Genomic_DNA"/>
</dbReference>
<organism evidence="2 3">
    <name type="scientific">Sphingomonas oligophenolica</name>
    <dbReference type="NCBI Taxonomy" id="301154"/>
    <lineage>
        <taxon>Bacteria</taxon>
        <taxon>Pseudomonadati</taxon>
        <taxon>Pseudomonadota</taxon>
        <taxon>Alphaproteobacteria</taxon>
        <taxon>Sphingomonadales</taxon>
        <taxon>Sphingomonadaceae</taxon>
        <taxon>Sphingomonas</taxon>
    </lineage>
</organism>
<dbReference type="AlphaFoldDB" id="A0A502CH64"/>
<protein>
    <submittedName>
        <fullName evidence="2">Alpha/beta fold hydrolase</fullName>
    </submittedName>
</protein>
<reference evidence="2 3" key="1">
    <citation type="journal article" date="2019" name="Environ. Microbiol.">
        <title>Species interactions and distinct microbial communities in high Arctic permafrost affected cryosols are associated with the CH4 and CO2 gas fluxes.</title>
        <authorList>
            <person name="Altshuler I."/>
            <person name="Hamel J."/>
            <person name="Turney S."/>
            <person name="Magnuson E."/>
            <person name="Levesque R."/>
            <person name="Greer C."/>
            <person name="Whyte L.G."/>
        </authorList>
    </citation>
    <scope>NUCLEOTIDE SEQUENCE [LARGE SCALE GENOMIC DNA]</scope>
    <source>
        <strain evidence="2 3">S5.1</strain>
    </source>
</reference>
<dbReference type="PANTHER" id="PTHR36837:SF2">
    <property type="entry name" value="POLY(3-HYDROXYALKANOATE) POLYMERASE SUBUNIT PHAC"/>
    <property type="match status" value="1"/>
</dbReference>
<proteinExistence type="predicted"/>
<dbReference type="RefSeq" id="WP_140871859.1">
    <property type="nucleotide sequence ID" value="NZ_RCZK01000008.1"/>
</dbReference>
<dbReference type="Pfam" id="PF00561">
    <property type="entry name" value="Abhydrolase_1"/>
    <property type="match status" value="1"/>
</dbReference>
<sequence>MASVPDIFAVAQTEFDRAMRRNLKGLDYFATSGPKLGASPKDVLIDRGTMRLYHYRARVDDVYRVPVLLVMATTNRGYIFDMIPGQSMVEYLLLAGFDVFMLDWEAPRADEKRLTIDSYVLDFLPQAVARVAAETGEPDVSIVGYCFGGVLSLLWAALHPTPLANLATFTTPVDFSAMDMFQSWADRRFFDVDKLVDTFGNCPGDYLYTAFDMLRPGARVAGNVRLIDNLHDDEFVKSFRMFDRWSTDILPLAGEYFRETVKQLMWDNRLLDGSMTIGDRVIDLKHITAPFLHVAAEHDHIVPTAASAPLLSMVGSDDKEEVVLKGGHVSLVAGANAVRRMWPKLAQWLSVRST</sequence>
<gene>
    <name evidence="2" type="ORF">EAH84_10855</name>
</gene>
<comment type="caution">
    <text evidence="2">The sequence shown here is derived from an EMBL/GenBank/DDBJ whole genome shotgun (WGS) entry which is preliminary data.</text>
</comment>
<dbReference type="SUPFAM" id="SSF53474">
    <property type="entry name" value="alpha/beta-Hydrolases"/>
    <property type="match status" value="1"/>
</dbReference>
<evidence type="ECO:0000313" key="3">
    <source>
        <dbReference type="Proteomes" id="UP000318413"/>
    </source>
</evidence>
<dbReference type="Proteomes" id="UP000318413">
    <property type="component" value="Unassembled WGS sequence"/>
</dbReference>
<keyword evidence="2" id="KW-0378">Hydrolase</keyword>
<keyword evidence="3" id="KW-1185">Reference proteome</keyword>
<evidence type="ECO:0000313" key="2">
    <source>
        <dbReference type="EMBL" id="TPG11980.1"/>
    </source>
</evidence>
<accession>A0A502CH64</accession>